<keyword evidence="4 8" id="KW-1015">Disulfide bond</keyword>
<evidence type="ECO:0000256" key="7">
    <source>
        <dbReference type="PIRSR" id="PIRSR000077-1"/>
    </source>
</evidence>
<feature type="domain" description="Thioredoxin" evidence="9">
    <location>
        <begin position="1"/>
        <end position="105"/>
    </location>
</feature>
<dbReference type="InterPro" id="IPR036249">
    <property type="entry name" value="Thioredoxin-like_sf"/>
</dbReference>
<dbReference type="GO" id="GO:0015035">
    <property type="term" value="F:protein-disulfide reductase activity"/>
    <property type="evidence" value="ECO:0007669"/>
    <property type="project" value="InterPro"/>
</dbReference>
<evidence type="ECO:0000256" key="8">
    <source>
        <dbReference type="PIRSR" id="PIRSR000077-4"/>
    </source>
</evidence>
<evidence type="ECO:0000256" key="3">
    <source>
        <dbReference type="ARBA" id="ARBA00022982"/>
    </source>
</evidence>
<keyword evidence="5 8" id="KW-0676">Redox-active center</keyword>
<dbReference type="RefSeq" id="WP_125012929.1">
    <property type="nucleotide sequence ID" value="NZ_RQVR01000010.1"/>
</dbReference>
<comment type="similarity">
    <text evidence="1 6">Belongs to the thioredoxin family.</text>
</comment>
<evidence type="ECO:0000256" key="4">
    <source>
        <dbReference type="ARBA" id="ARBA00023157"/>
    </source>
</evidence>
<proteinExistence type="inferred from homology"/>
<gene>
    <name evidence="10" type="ORF">EG849_09905</name>
</gene>
<feature type="active site" description="Nucleophile" evidence="7">
    <location>
        <position position="32"/>
    </location>
</feature>
<keyword evidence="2" id="KW-0813">Transport</keyword>
<dbReference type="Gene3D" id="3.40.30.10">
    <property type="entry name" value="Glutaredoxin"/>
    <property type="match status" value="1"/>
</dbReference>
<dbReference type="Proteomes" id="UP000271937">
    <property type="component" value="Unassembled WGS sequence"/>
</dbReference>
<feature type="site" description="Deprotonates C-terminal active site Cys" evidence="7">
    <location>
        <position position="23"/>
    </location>
</feature>
<organism evidence="10 11">
    <name type="scientific">Flavobacterium macacae</name>
    <dbReference type="NCBI Taxonomy" id="2488993"/>
    <lineage>
        <taxon>Bacteria</taxon>
        <taxon>Pseudomonadati</taxon>
        <taxon>Bacteroidota</taxon>
        <taxon>Flavobacteriia</taxon>
        <taxon>Flavobacteriales</taxon>
        <taxon>Flavobacteriaceae</taxon>
        <taxon>Flavobacterium</taxon>
    </lineage>
</organism>
<comment type="caution">
    <text evidence="10">The sequence shown here is derived from an EMBL/GenBank/DDBJ whole genome shotgun (WGS) entry which is preliminary data.</text>
</comment>
<dbReference type="InterPro" id="IPR005746">
    <property type="entry name" value="Thioredoxin"/>
</dbReference>
<reference evidence="10 11" key="1">
    <citation type="submission" date="2018-11" db="EMBL/GenBank/DDBJ databases">
        <title>Flavobacterium sp. nov., YIM 102600 draft genome.</title>
        <authorList>
            <person name="Li G."/>
            <person name="Jiang Y."/>
        </authorList>
    </citation>
    <scope>NUCLEOTIDE SEQUENCE [LARGE SCALE GENOMIC DNA]</scope>
    <source>
        <strain evidence="10 11">YIM 102600</strain>
    </source>
</reference>
<dbReference type="InterPro" id="IPR013766">
    <property type="entry name" value="Thioredoxin_domain"/>
</dbReference>
<keyword evidence="11" id="KW-1185">Reference proteome</keyword>
<dbReference type="PANTHER" id="PTHR45663:SF11">
    <property type="entry name" value="GEO12009P1"/>
    <property type="match status" value="1"/>
</dbReference>
<evidence type="ECO:0000256" key="6">
    <source>
        <dbReference type="PIRNR" id="PIRNR000077"/>
    </source>
</evidence>
<dbReference type="PIRSF" id="PIRSF000077">
    <property type="entry name" value="Thioredoxin"/>
    <property type="match status" value="1"/>
</dbReference>
<dbReference type="SUPFAM" id="SSF52833">
    <property type="entry name" value="Thioredoxin-like"/>
    <property type="match status" value="1"/>
</dbReference>
<evidence type="ECO:0000313" key="11">
    <source>
        <dbReference type="Proteomes" id="UP000271937"/>
    </source>
</evidence>
<evidence type="ECO:0000313" key="10">
    <source>
        <dbReference type="EMBL" id="RRJ90782.1"/>
    </source>
</evidence>
<dbReference type="CDD" id="cd02947">
    <property type="entry name" value="TRX_family"/>
    <property type="match status" value="1"/>
</dbReference>
<evidence type="ECO:0000256" key="1">
    <source>
        <dbReference type="ARBA" id="ARBA00008987"/>
    </source>
</evidence>
<feature type="disulfide bond" description="Redox-active" evidence="8">
    <location>
        <begin position="29"/>
        <end position="32"/>
    </location>
</feature>
<dbReference type="PANTHER" id="PTHR45663">
    <property type="entry name" value="GEO12009P1"/>
    <property type="match status" value="1"/>
</dbReference>
<dbReference type="InterPro" id="IPR017937">
    <property type="entry name" value="Thioredoxin_CS"/>
</dbReference>
<evidence type="ECO:0000256" key="5">
    <source>
        <dbReference type="ARBA" id="ARBA00023284"/>
    </source>
</evidence>
<evidence type="ECO:0000259" key="9">
    <source>
        <dbReference type="PROSITE" id="PS51352"/>
    </source>
</evidence>
<feature type="active site" description="Nucleophile" evidence="7">
    <location>
        <position position="29"/>
    </location>
</feature>
<dbReference type="PROSITE" id="PS00194">
    <property type="entry name" value="THIOREDOXIN_1"/>
    <property type="match status" value="1"/>
</dbReference>
<protein>
    <recommendedName>
        <fullName evidence="6">Thioredoxin</fullName>
    </recommendedName>
</protein>
<name>A0A3P3W6I9_9FLAO</name>
<sequence length="108" mass="12048">MRIINDMQEFDQVVGQGNIVIADFYADWCGPCKALLTTLDSLSVEFEGRADVIKVNIDDQHELASRFGIRTVPTVVYFQNQKVVDKTVGLPTVGELQARVMAMEANKN</sequence>
<feature type="site" description="Contributes to redox potential value" evidence="7">
    <location>
        <position position="30"/>
    </location>
</feature>
<feature type="site" description="Contributes to redox potential value" evidence="7">
    <location>
        <position position="31"/>
    </location>
</feature>
<dbReference type="GO" id="GO:0005737">
    <property type="term" value="C:cytoplasm"/>
    <property type="evidence" value="ECO:0007669"/>
    <property type="project" value="TreeGrafter"/>
</dbReference>
<evidence type="ECO:0000256" key="2">
    <source>
        <dbReference type="ARBA" id="ARBA00022448"/>
    </source>
</evidence>
<dbReference type="PRINTS" id="PR00421">
    <property type="entry name" value="THIOREDOXIN"/>
</dbReference>
<dbReference type="AlphaFoldDB" id="A0A3P3W6I9"/>
<accession>A0A3P3W6I9</accession>
<keyword evidence="3" id="KW-0249">Electron transport</keyword>
<dbReference type="OrthoDB" id="9790390at2"/>
<dbReference type="EMBL" id="RQVR01000010">
    <property type="protein sequence ID" value="RRJ90782.1"/>
    <property type="molecule type" value="Genomic_DNA"/>
</dbReference>
<dbReference type="PROSITE" id="PS51352">
    <property type="entry name" value="THIOREDOXIN_2"/>
    <property type="match status" value="1"/>
</dbReference>
<dbReference type="Pfam" id="PF00085">
    <property type="entry name" value="Thioredoxin"/>
    <property type="match status" value="1"/>
</dbReference>